<evidence type="ECO:0000313" key="7">
    <source>
        <dbReference type="Proteomes" id="UP000694546"/>
    </source>
</evidence>
<dbReference type="Ensembl" id="ENSGMOT00000064045.1">
    <property type="protein sequence ID" value="ENSGMOP00000026619.1"/>
    <property type="gene ID" value="ENSGMOG00000000639.2"/>
</dbReference>
<evidence type="ECO:0000256" key="4">
    <source>
        <dbReference type="ARBA" id="ARBA00038211"/>
    </source>
</evidence>
<evidence type="ECO:0000256" key="5">
    <source>
        <dbReference type="ARBA" id="ARBA00038874"/>
    </source>
</evidence>
<dbReference type="PANTHER" id="PTHR22603:SF68">
    <property type="entry name" value="ETHANOLAMINE KINASE 1"/>
    <property type="match status" value="1"/>
</dbReference>
<dbReference type="EC" id="2.7.1.82" evidence="5"/>
<reference evidence="6" key="2">
    <citation type="submission" date="2025-09" db="UniProtKB">
        <authorList>
            <consortium name="Ensembl"/>
        </authorList>
    </citation>
    <scope>IDENTIFICATION</scope>
</reference>
<proteinExistence type="inferred from homology"/>
<dbReference type="GO" id="GO:0005737">
    <property type="term" value="C:cytoplasm"/>
    <property type="evidence" value="ECO:0007669"/>
    <property type="project" value="TreeGrafter"/>
</dbReference>
<comment type="similarity">
    <text evidence="4">Belongs to the choline/ethanolamine kinase family.</text>
</comment>
<dbReference type="KEGG" id="gmh:115551442"/>
<evidence type="ECO:0000256" key="3">
    <source>
        <dbReference type="ARBA" id="ARBA00037883"/>
    </source>
</evidence>
<dbReference type="OMA" id="NHKEGMV"/>
<dbReference type="Proteomes" id="UP000694546">
    <property type="component" value="Chromosome 9"/>
</dbReference>
<keyword evidence="1" id="KW-0444">Lipid biosynthesis</keyword>
<dbReference type="GO" id="GO:0006646">
    <property type="term" value="P:phosphatidylethanolamine biosynthetic process"/>
    <property type="evidence" value="ECO:0007669"/>
    <property type="project" value="TreeGrafter"/>
</dbReference>
<dbReference type="GeneTree" id="ENSGT00950000182939"/>
<dbReference type="OrthoDB" id="10267235at2759"/>
<reference evidence="6" key="1">
    <citation type="submission" date="2025-08" db="UniProtKB">
        <authorList>
            <consortium name="Ensembl"/>
        </authorList>
    </citation>
    <scope>IDENTIFICATION</scope>
</reference>
<dbReference type="CDD" id="cd05157">
    <property type="entry name" value="ETNK_euk"/>
    <property type="match status" value="1"/>
</dbReference>
<dbReference type="Gene3D" id="3.30.200.20">
    <property type="entry name" value="Phosphorylase Kinase, domain 1"/>
    <property type="match status" value="1"/>
</dbReference>
<protein>
    <recommendedName>
        <fullName evidence="5">ethanolamine kinase</fullName>
        <ecNumber evidence="5">2.7.1.82</ecNumber>
    </recommendedName>
</protein>
<dbReference type="RefSeq" id="XP_030223050.1">
    <property type="nucleotide sequence ID" value="XM_030367190.1"/>
</dbReference>
<evidence type="ECO:0000313" key="6">
    <source>
        <dbReference type="Ensembl" id="ENSGMOP00000026619.1"/>
    </source>
</evidence>
<keyword evidence="2" id="KW-1208">Phospholipid metabolism</keyword>
<evidence type="ECO:0000256" key="1">
    <source>
        <dbReference type="ARBA" id="ARBA00023209"/>
    </source>
</evidence>
<keyword evidence="1" id="KW-0443">Lipid metabolism</keyword>
<evidence type="ECO:0000256" key="2">
    <source>
        <dbReference type="ARBA" id="ARBA00023264"/>
    </source>
</evidence>
<dbReference type="SUPFAM" id="SSF56112">
    <property type="entry name" value="Protein kinase-like (PK-like)"/>
    <property type="match status" value="1"/>
</dbReference>
<dbReference type="Gene3D" id="3.90.1200.10">
    <property type="match status" value="1"/>
</dbReference>
<organism evidence="6 7">
    <name type="scientific">Gadus morhua</name>
    <name type="common">Atlantic cod</name>
    <dbReference type="NCBI Taxonomy" id="8049"/>
    <lineage>
        <taxon>Eukaryota</taxon>
        <taxon>Metazoa</taxon>
        <taxon>Chordata</taxon>
        <taxon>Craniata</taxon>
        <taxon>Vertebrata</taxon>
        <taxon>Euteleostomi</taxon>
        <taxon>Actinopterygii</taxon>
        <taxon>Neopterygii</taxon>
        <taxon>Teleostei</taxon>
        <taxon>Neoteleostei</taxon>
        <taxon>Acanthomorphata</taxon>
        <taxon>Zeiogadaria</taxon>
        <taxon>Gadariae</taxon>
        <taxon>Gadiformes</taxon>
        <taxon>Gadoidei</taxon>
        <taxon>Gadidae</taxon>
        <taxon>Gadus</taxon>
    </lineage>
</organism>
<dbReference type="InterPro" id="IPR011009">
    <property type="entry name" value="Kinase-like_dom_sf"/>
</dbReference>
<name>A0A8C5A4K0_GADMO</name>
<comment type="pathway">
    <text evidence="3">Phospholipid metabolism; phosphatidylethanolamine biosynthesis; phosphatidylethanolamine from ethanolamine: step 1/3.</text>
</comment>
<dbReference type="AlphaFoldDB" id="A0A8C5A4K0"/>
<dbReference type="GeneID" id="115551442"/>
<dbReference type="Pfam" id="PF01633">
    <property type="entry name" value="Choline_kinase"/>
    <property type="match status" value="1"/>
</dbReference>
<keyword evidence="7" id="KW-1185">Reference proteome</keyword>
<dbReference type="PANTHER" id="PTHR22603">
    <property type="entry name" value="CHOLINE/ETHANOALAMINE KINASE"/>
    <property type="match status" value="1"/>
</dbReference>
<sequence length="379" mass="43300">MPLRHQWTTMDRGSAAAGGVLIHLDIHVDEEKPRLGILELLKTLRPQWKTEDIQMKVFTEGITNCLTGCYVGSLQEACVLVRVYGRNTELYVDRQREVEMFQLLHAHHCGPLIYCSFHNGICYEFVRGEVLDDRLLRQPSIFRLIAAEMGRIHSIKPPAPGPAEAVLWARMAKLLTLVGNNVQDGPDTHSPQNVPGLPSHKVLSDEMETLKKHLSDTLSPVVLSHNDLLTKNIVYNLPEGTVKFIDYEYADYNYQAFDIGNHFNEFAGVSDMDFSRYPSRGLQREWLRAYLESYRRASGRPSPPTETEVTALYIQVCKFSLIRHRPTTLLLPEEGCLLQVDRGLESNVNNFNCQRVYSIMLNLFIHQPNHGHSRYTINK</sequence>
<keyword evidence="1" id="KW-0594">Phospholipid biosynthesis</keyword>
<gene>
    <name evidence="6" type="primary">LOC115551442</name>
</gene>
<accession>A0A8C5A4K0</accession>
<dbReference type="GO" id="GO:0004305">
    <property type="term" value="F:ethanolamine kinase activity"/>
    <property type="evidence" value="ECO:0007669"/>
    <property type="project" value="UniProtKB-EC"/>
</dbReference>